<dbReference type="InterPro" id="IPR015421">
    <property type="entry name" value="PyrdxlP-dep_Trfase_major"/>
</dbReference>
<evidence type="ECO:0000313" key="9">
    <source>
        <dbReference type="Proteomes" id="UP000501868"/>
    </source>
</evidence>
<dbReference type="GO" id="GO:0030170">
    <property type="term" value="F:pyridoxal phosphate binding"/>
    <property type="evidence" value="ECO:0007669"/>
    <property type="project" value="InterPro"/>
</dbReference>
<keyword evidence="5" id="KW-0663">Pyridoxal phosphate</keyword>
<dbReference type="PANTHER" id="PTHR46383:SF3">
    <property type="entry name" value="ASPARTATE AMINOTRANSFERASE-RELATED"/>
    <property type="match status" value="1"/>
</dbReference>
<proteinExistence type="inferred from homology"/>
<dbReference type="GO" id="GO:0008483">
    <property type="term" value="F:transaminase activity"/>
    <property type="evidence" value="ECO:0007669"/>
    <property type="project" value="UniProtKB-KW"/>
</dbReference>
<organism evidence="8 9">
    <name type="scientific">Priestia megaterium</name>
    <name type="common">Bacillus megaterium</name>
    <dbReference type="NCBI Taxonomy" id="1404"/>
    <lineage>
        <taxon>Bacteria</taxon>
        <taxon>Bacillati</taxon>
        <taxon>Bacillota</taxon>
        <taxon>Bacilli</taxon>
        <taxon>Bacillales</taxon>
        <taxon>Bacillaceae</taxon>
        <taxon>Priestia</taxon>
    </lineage>
</organism>
<keyword evidence="3 6" id="KW-0032">Aminotransferase</keyword>
<evidence type="ECO:0000256" key="4">
    <source>
        <dbReference type="ARBA" id="ARBA00022679"/>
    </source>
</evidence>
<reference evidence="8 9" key="1">
    <citation type="submission" date="2020-04" db="EMBL/GenBank/DDBJ databases">
        <title>Genome-Wide Identification of 5-Methylcytosine Sites in Bacterial Genomes By High-Throughput Sequencing of MspJI Restriction Fragments.</title>
        <authorList>
            <person name="Wu V."/>
        </authorList>
    </citation>
    <scope>NUCLEOTIDE SEQUENCE [LARGE SCALE GENOMIC DNA]</scope>
    <source>
        <strain evidence="8 9">S2</strain>
    </source>
</reference>
<gene>
    <name evidence="8" type="ORF">HFZ78_31520</name>
</gene>
<keyword evidence="4 6" id="KW-0808">Transferase</keyword>
<dbReference type="PANTHER" id="PTHR46383">
    <property type="entry name" value="ASPARTATE AMINOTRANSFERASE"/>
    <property type="match status" value="1"/>
</dbReference>
<evidence type="ECO:0000313" key="8">
    <source>
        <dbReference type="EMBL" id="QIZ10694.1"/>
    </source>
</evidence>
<comment type="cofactor">
    <cofactor evidence="1 6">
        <name>pyridoxal 5'-phosphate</name>
        <dbReference type="ChEBI" id="CHEBI:597326"/>
    </cofactor>
</comment>
<evidence type="ECO:0000256" key="5">
    <source>
        <dbReference type="ARBA" id="ARBA00022898"/>
    </source>
</evidence>
<dbReference type="InterPro" id="IPR015422">
    <property type="entry name" value="PyrdxlP-dep_Trfase_small"/>
</dbReference>
<dbReference type="PROSITE" id="PS00105">
    <property type="entry name" value="AA_TRANSFER_CLASS_1"/>
    <property type="match status" value="1"/>
</dbReference>
<dbReference type="EC" id="2.6.1.-" evidence="6"/>
<dbReference type="InterPro" id="IPR004839">
    <property type="entry name" value="Aminotransferase_I/II_large"/>
</dbReference>
<feature type="domain" description="Aminotransferase class I/classII large" evidence="7">
    <location>
        <begin position="32"/>
        <end position="382"/>
    </location>
</feature>
<dbReference type="Gene3D" id="3.90.1150.10">
    <property type="entry name" value="Aspartate Aminotransferase, domain 1"/>
    <property type="match status" value="1"/>
</dbReference>
<name>A0A6H1PAP1_PRIMG</name>
<dbReference type="InterPro" id="IPR050596">
    <property type="entry name" value="AspAT/PAT-like"/>
</dbReference>
<evidence type="ECO:0000256" key="6">
    <source>
        <dbReference type="RuleBase" id="RU000481"/>
    </source>
</evidence>
<dbReference type="AlphaFoldDB" id="A0A6H1PAP1"/>
<dbReference type="Pfam" id="PF00155">
    <property type="entry name" value="Aminotran_1_2"/>
    <property type="match status" value="1"/>
</dbReference>
<dbReference type="SUPFAM" id="SSF53383">
    <property type="entry name" value="PLP-dependent transferases"/>
    <property type="match status" value="1"/>
</dbReference>
<protein>
    <recommendedName>
        <fullName evidence="6">Aminotransferase</fullName>
        <ecNumber evidence="6">2.6.1.-</ecNumber>
    </recommendedName>
</protein>
<dbReference type="InterPro" id="IPR004838">
    <property type="entry name" value="NHTrfase_class1_PyrdxlP-BS"/>
</dbReference>
<dbReference type="FunFam" id="3.40.640.10:FF:000033">
    <property type="entry name" value="Aspartate aminotransferase"/>
    <property type="match status" value="1"/>
</dbReference>
<dbReference type="GO" id="GO:0006520">
    <property type="term" value="P:amino acid metabolic process"/>
    <property type="evidence" value="ECO:0007669"/>
    <property type="project" value="InterPro"/>
</dbReference>
<dbReference type="CDD" id="cd00609">
    <property type="entry name" value="AAT_like"/>
    <property type="match status" value="1"/>
</dbReference>
<accession>A0A6H1PAP1</accession>
<dbReference type="EMBL" id="CP051128">
    <property type="protein sequence ID" value="QIZ10694.1"/>
    <property type="molecule type" value="Genomic_DNA"/>
</dbReference>
<dbReference type="InterPro" id="IPR015424">
    <property type="entry name" value="PyrdxlP-dep_Trfase"/>
</dbReference>
<sequence length="404" mass="44802">MRKDYSHYISETARELQPSGIRKFFDLAAGMKDVISLGVGEPDFITPWNIREAAILSLEQGNTAYTANPGLLELRQEISNYLGTRFAVNYDPTNQIIVTVGASQAIDLAFRAILNQGDEVLIVEPAFVSYAPLVSIAGGTPIAISTSPANGFKLTPEQLEGAITEKTKAILFCSPNNPTGSTLNKEELKEIAAIVEKHDLIVISDEIYAELTYEETYTSFATIEGMYERTILINGFSKGFAMTGWRLGMLAAPKEFVEVMLKIFQYTTMCAPTMLQHGAIEALRNTFHEVEAMKRSYRMRRNYVVHTLNKIGLDCHTPGGAFYVFPSIKATGLSSEQFAEELLMKEKVAVVPGNVFGESGEGYIRCSYAASMPQLQEALKRIQRFIESKGINGEKRTEEIKLNQ</sequence>
<dbReference type="NCBIfam" id="NF005816">
    <property type="entry name" value="PRK07682.1"/>
    <property type="match status" value="1"/>
</dbReference>
<reference evidence="8 9" key="2">
    <citation type="submission" date="2020-04" db="EMBL/GenBank/DDBJ databases">
        <authorList>
            <person name="Fomenkov A."/>
            <person name="Anton B.P."/>
            <person name="Roberts R.J."/>
        </authorList>
    </citation>
    <scope>NUCLEOTIDE SEQUENCE [LARGE SCALE GENOMIC DNA]</scope>
    <source>
        <strain evidence="8 9">S2</strain>
    </source>
</reference>
<evidence type="ECO:0000259" key="7">
    <source>
        <dbReference type="Pfam" id="PF00155"/>
    </source>
</evidence>
<evidence type="ECO:0000256" key="1">
    <source>
        <dbReference type="ARBA" id="ARBA00001933"/>
    </source>
</evidence>
<dbReference type="Gene3D" id="3.40.640.10">
    <property type="entry name" value="Type I PLP-dependent aspartate aminotransferase-like (Major domain)"/>
    <property type="match status" value="1"/>
</dbReference>
<evidence type="ECO:0000256" key="3">
    <source>
        <dbReference type="ARBA" id="ARBA00022576"/>
    </source>
</evidence>
<evidence type="ECO:0000256" key="2">
    <source>
        <dbReference type="ARBA" id="ARBA00007441"/>
    </source>
</evidence>
<dbReference type="Proteomes" id="UP000501868">
    <property type="component" value="Chromosome"/>
</dbReference>
<comment type="similarity">
    <text evidence="2 6">Belongs to the class-I pyridoxal-phosphate-dependent aminotransferase family.</text>
</comment>